<dbReference type="Proteomes" id="UP001168642">
    <property type="component" value="Unassembled WGS sequence"/>
</dbReference>
<dbReference type="InterPro" id="IPR011041">
    <property type="entry name" value="Quinoprot_gluc/sorb_DH_b-prop"/>
</dbReference>
<evidence type="ECO:0000256" key="5">
    <source>
        <dbReference type="SAM" id="SignalP"/>
    </source>
</evidence>
<keyword evidence="4" id="KW-1015">Disulfide bond</keyword>
<evidence type="ECO:0000256" key="1">
    <source>
        <dbReference type="ARBA" id="ARBA00022723"/>
    </source>
</evidence>
<evidence type="ECO:0000256" key="4">
    <source>
        <dbReference type="ARBA" id="ARBA00023157"/>
    </source>
</evidence>
<dbReference type="NCBIfam" id="TIGR04183">
    <property type="entry name" value="Por_Secre_tail"/>
    <property type="match status" value="1"/>
</dbReference>
<dbReference type="InterPro" id="IPR026444">
    <property type="entry name" value="Secre_tail"/>
</dbReference>
<organism evidence="7 8">
    <name type="scientific">Wenyingzhuangia gilva</name>
    <dbReference type="NCBI Taxonomy" id="3057677"/>
    <lineage>
        <taxon>Bacteria</taxon>
        <taxon>Pseudomonadati</taxon>
        <taxon>Bacteroidota</taxon>
        <taxon>Flavobacteriia</taxon>
        <taxon>Flavobacteriales</taxon>
        <taxon>Flavobacteriaceae</taxon>
        <taxon>Wenyingzhuangia</taxon>
    </lineage>
</organism>
<accession>A0ABT8VUQ0</accession>
<comment type="caution">
    <text evidence="7">The sequence shown here is derived from an EMBL/GenBank/DDBJ whole genome shotgun (WGS) entry which is preliminary data.</text>
</comment>
<dbReference type="Gene3D" id="2.60.120.260">
    <property type="entry name" value="Galactose-binding domain-like"/>
    <property type="match status" value="1"/>
</dbReference>
<dbReference type="SUPFAM" id="SSF49785">
    <property type="entry name" value="Galactose-binding domain-like"/>
    <property type="match status" value="1"/>
</dbReference>
<dbReference type="InterPro" id="IPR006585">
    <property type="entry name" value="FTP1"/>
</dbReference>
<sequence>MFKNFVVIICCTFFVSLKVTSQSVNLTNSKTAVQSSVSSQGGEANLAIDGNTNGDFYSGSVTQTNNETNPWWQIDLESKTNISLIQIFNRTDSFSERLTNFYVFISDSDLSGQTFSEILVDCNVQQFYVSELAGSSINIPKEISGHYVRIQLAGTGILSLAEVNIFSSILINTNCNDFCLVEDFNDLLNGSIRGQNDWETNPPGALDGAIVSSDVYNGFTGKALMNDPNGVMFRGNAYKPLKDKAINNNTIGTLFFQLLIEDVENTYSHFGLTDLVNPRLTDNGTGNIELYNDYEVQMSVDHGKFRVRNGDTNNFLTNIKPENGVIYNIWMVIDNTADKFEIYVQGGTHKYPIKGIVNNGTSLFSFRNGTSEALQTLYLLNSPDVDYGILFYDSFYVDNQKENLALPITLEQALNFSPIETFEDLNLGAIDGQNEWRSNSDIVTVAEDPFNNINQVMKIDAGSMNAYHSIPEIKNCDIGTLYFRILRSGLVNQNIGMSDVNTPSEFADYENQINLDNDSDNLYSRSGSHFLSLEKITNNTWYCVWIVTNNIEDTYQIYLQGNQDTTPKLLSSGSLTDFYYRNNTASNPLISFFIKQNSSIGTFFIDDIYIDPNEINLNHPSNNSCTHSNGNTDLSLPLTDPIAATIPVSDIGIVLEEFVTIPASSPNKPVTRINFLDHANDNTDRLFVNDLNNNLYSIENQIVSTYLDVSAQFTNFANNPRLGSGFGFFAFHPEFVTNGLFYTIHTERFDALTNITPDYTSAGIDDMHGVIIEWKASNPMATTFYGTHREVLRIGFDTGLHGFQQIGFNPNAVKGNEDYGLLYLALGDGEENPVFSNGPQDLSVPHGKLLRIDPSGNNSPNRKYGIPATNPFINTDNALGEIWAYGFRNPHRFSWDEGGTHKMFIGNIGEKNIDAIYPGIAGANYGWNEREGSFLFKKNDPNYVYKVPEDESFRYTYPVAEYDHDEGFAIVAGFVYRGDLIPELRGKYIFGDIVKGRIFFTEESEMIIGQPFTEINEFSIYTTNGVKTNMLNLADSNRADIRFGLDAQGEIYVLSKQNGKIWKITEAKSLLNISQFERNEKLQIYPNPVDGVLNIKLPTLTTNDIIISIINSLGQEIKILQIKPNANNISLAISEIPKGIYLVKTIVNNNTYINTIIKK</sequence>
<dbReference type="PROSITE" id="PS50022">
    <property type="entry name" value="FA58C_3"/>
    <property type="match status" value="1"/>
</dbReference>
<evidence type="ECO:0000313" key="8">
    <source>
        <dbReference type="Proteomes" id="UP001168642"/>
    </source>
</evidence>
<dbReference type="Pfam" id="PF18962">
    <property type="entry name" value="Por_Secre_tail"/>
    <property type="match status" value="1"/>
</dbReference>
<dbReference type="RefSeq" id="WP_302884983.1">
    <property type="nucleotide sequence ID" value="NZ_JAUMIT010000007.1"/>
</dbReference>
<gene>
    <name evidence="7" type="ORF">QVZ41_12675</name>
</gene>
<evidence type="ECO:0000256" key="2">
    <source>
        <dbReference type="ARBA" id="ARBA00022729"/>
    </source>
</evidence>
<protein>
    <submittedName>
        <fullName evidence="7">PQQ-dependent sugar dehydrogenase</fullName>
    </submittedName>
</protein>
<dbReference type="Gene3D" id="2.120.10.30">
    <property type="entry name" value="TolB, C-terminal domain"/>
    <property type="match status" value="1"/>
</dbReference>
<feature type="chain" id="PRO_5046156120" evidence="5">
    <location>
        <begin position="22"/>
        <end position="1159"/>
    </location>
</feature>
<dbReference type="Pfam" id="PF07995">
    <property type="entry name" value="GSDH"/>
    <property type="match status" value="1"/>
</dbReference>
<feature type="signal peptide" evidence="5">
    <location>
        <begin position="1"/>
        <end position="21"/>
    </location>
</feature>
<dbReference type="Pfam" id="PF22633">
    <property type="entry name" value="F5_F8_type_C_2"/>
    <property type="match status" value="1"/>
</dbReference>
<keyword evidence="2 5" id="KW-0732">Signal</keyword>
<dbReference type="PANTHER" id="PTHR19328:SF75">
    <property type="entry name" value="ALDOSE SUGAR DEHYDROGENASE YLII"/>
    <property type="match status" value="1"/>
</dbReference>
<dbReference type="SMART" id="SM00607">
    <property type="entry name" value="FTP"/>
    <property type="match status" value="1"/>
</dbReference>
<evidence type="ECO:0000256" key="3">
    <source>
        <dbReference type="ARBA" id="ARBA00022837"/>
    </source>
</evidence>
<dbReference type="InterPro" id="IPR012938">
    <property type="entry name" value="Glc/Sorbosone_DH"/>
</dbReference>
<evidence type="ECO:0000313" key="7">
    <source>
        <dbReference type="EMBL" id="MDO3695696.1"/>
    </source>
</evidence>
<evidence type="ECO:0000259" key="6">
    <source>
        <dbReference type="PROSITE" id="PS50022"/>
    </source>
</evidence>
<dbReference type="SUPFAM" id="SSF50952">
    <property type="entry name" value="Soluble quinoprotein glucose dehydrogenase"/>
    <property type="match status" value="1"/>
</dbReference>
<dbReference type="PANTHER" id="PTHR19328">
    <property type="entry name" value="HEDGEHOG-INTERACTING PROTEIN"/>
    <property type="match status" value="1"/>
</dbReference>
<dbReference type="InterPro" id="IPR000421">
    <property type="entry name" value="FA58C"/>
</dbReference>
<dbReference type="EMBL" id="JAUMIT010000007">
    <property type="protein sequence ID" value="MDO3695696.1"/>
    <property type="molecule type" value="Genomic_DNA"/>
</dbReference>
<keyword evidence="8" id="KW-1185">Reference proteome</keyword>
<feature type="domain" description="F5/8 type C" evidence="6">
    <location>
        <begin position="11"/>
        <end position="168"/>
    </location>
</feature>
<reference evidence="7" key="1">
    <citation type="submission" date="2023-07" db="EMBL/GenBank/DDBJ databases">
        <title>Wenyingzhuangia sp. chi5 genome sequencing and assembly.</title>
        <authorList>
            <person name="Park S."/>
        </authorList>
    </citation>
    <scope>NUCLEOTIDE SEQUENCE</scope>
    <source>
        <strain evidence="7">Chi5</strain>
    </source>
</reference>
<proteinExistence type="predicted"/>
<keyword evidence="3" id="KW-0106">Calcium</keyword>
<dbReference type="InterPro" id="IPR011042">
    <property type="entry name" value="6-blade_b-propeller_TolB-like"/>
</dbReference>
<keyword evidence="1" id="KW-0479">Metal-binding</keyword>
<dbReference type="InterPro" id="IPR008979">
    <property type="entry name" value="Galactose-bd-like_sf"/>
</dbReference>
<name>A0ABT8VUQ0_9FLAO</name>